<feature type="transmembrane region" description="Helical" evidence="1">
    <location>
        <begin position="138"/>
        <end position="160"/>
    </location>
</feature>
<feature type="transmembrane region" description="Helical" evidence="1">
    <location>
        <begin position="57"/>
        <end position="75"/>
    </location>
</feature>
<dbReference type="Proteomes" id="UP000199387">
    <property type="component" value="Unassembled WGS sequence"/>
</dbReference>
<dbReference type="EMBL" id="FMZA01000009">
    <property type="protein sequence ID" value="SDC50274.1"/>
    <property type="molecule type" value="Genomic_DNA"/>
</dbReference>
<sequence>MVLLGTIVNGIAIAIGALLGSRLNGMRKEIHETAMQGIGLVVIVIGLSMALKTEDLILVLIAIVVGGMLGSWIGLERWLNRFGTWMEQRVKGESQFAAAFVTSTLVYCVGPMSILGGLDSGLRDDHQILYTKSLLDGFSAVIFSSTLGVGVLFSLVPVVVYQGGIALSADWIAQLLDEKALDLMIQQVTAVGGLMIVGIGINLLKLAQIRVADLLPAIPIAAVCSFFF</sequence>
<accession>A0A1G6M4M7</accession>
<dbReference type="InterPro" id="IPR007563">
    <property type="entry name" value="DUF554"/>
</dbReference>
<evidence type="ECO:0008006" key="4">
    <source>
        <dbReference type="Google" id="ProtNLM"/>
    </source>
</evidence>
<feature type="transmembrane region" description="Helical" evidence="1">
    <location>
        <begin position="35"/>
        <end position="51"/>
    </location>
</feature>
<dbReference type="STRING" id="1236220.SAMN04488112_1097"/>
<gene>
    <name evidence="2" type="ORF">SAMN04488112_1097</name>
</gene>
<reference evidence="2 3" key="1">
    <citation type="submission" date="2016-10" db="EMBL/GenBank/DDBJ databases">
        <authorList>
            <person name="de Groot N.N."/>
        </authorList>
    </citation>
    <scope>NUCLEOTIDE SEQUENCE [LARGE SCALE GENOMIC DNA]</scope>
    <source>
        <strain evidence="2 3">DSM 45514</strain>
    </source>
</reference>
<name>A0A1G6M4M7_9BACL</name>
<protein>
    <recommendedName>
        <fullName evidence="4">DUF554 domain-containing protein</fullName>
    </recommendedName>
</protein>
<dbReference type="PANTHER" id="PTHR36111">
    <property type="entry name" value="INNER MEMBRANE PROTEIN-RELATED"/>
    <property type="match status" value="1"/>
</dbReference>
<evidence type="ECO:0000256" key="1">
    <source>
        <dbReference type="SAM" id="Phobius"/>
    </source>
</evidence>
<evidence type="ECO:0000313" key="3">
    <source>
        <dbReference type="Proteomes" id="UP000199387"/>
    </source>
</evidence>
<evidence type="ECO:0000313" key="2">
    <source>
        <dbReference type="EMBL" id="SDC50274.1"/>
    </source>
</evidence>
<organism evidence="2 3">
    <name type="scientific">Melghirimyces thermohalophilus</name>
    <dbReference type="NCBI Taxonomy" id="1236220"/>
    <lineage>
        <taxon>Bacteria</taxon>
        <taxon>Bacillati</taxon>
        <taxon>Bacillota</taxon>
        <taxon>Bacilli</taxon>
        <taxon>Bacillales</taxon>
        <taxon>Thermoactinomycetaceae</taxon>
        <taxon>Melghirimyces</taxon>
    </lineage>
</organism>
<keyword evidence="1" id="KW-0472">Membrane</keyword>
<dbReference type="OrthoDB" id="9797976at2"/>
<keyword evidence="3" id="KW-1185">Reference proteome</keyword>
<keyword evidence="1" id="KW-1133">Transmembrane helix</keyword>
<keyword evidence="1" id="KW-0812">Transmembrane</keyword>
<dbReference type="PANTHER" id="PTHR36111:SF2">
    <property type="entry name" value="INNER MEMBRANE PROTEIN"/>
    <property type="match status" value="1"/>
</dbReference>
<proteinExistence type="predicted"/>
<feature type="transmembrane region" description="Helical" evidence="1">
    <location>
        <begin position="181"/>
        <end position="201"/>
    </location>
</feature>
<feature type="transmembrane region" description="Helical" evidence="1">
    <location>
        <begin position="6"/>
        <end position="23"/>
    </location>
</feature>
<dbReference type="AlphaFoldDB" id="A0A1G6M4M7"/>
<feature type="transmembrane region" description="Helical" evidence="1">
    <location>
        <begin position="96"/>
        <end position="118"/>
    </location>
</feature>
<dbReference type="RefSeq" id="WP_091569410.1">
    <property type="nucleotide sequence ID" value="NZ_FMZA01000009.1"/>
</dbReference>
<dbReference type="Pfam" id="PF04474">
    <property type="entry name" value="DUF554"/>
    <property type="match status" value="1"/>
</dbReference>